<feature type="domain" description="Non-reducing end beta-L-arabinofuranosidase-like GH127 C-terminal" evidence="3">
    <location>
        <begin position="555"/>
        <end position="673"/>
    </location>
</feature>
<evidence type="ECO:0000313" key="4">
    <source>
        <dbReference type="EMBL" id="RZU43170.1"/>
    </source>
</evidence>
<evidence type="ECO:0000259" key="3">
    <source>
        <dbReference type="Pfam" id="PF20737"/>
    </source>
</evidence>
<accession>A0A4Q7YZA6</accession>
<evidence type="ECO:0008006" key="6">
    <source>
        <dbReference type="Google" id="ProtNLM"/>
    </source>
</evidence>
<feature type="domain" description="Non-reducing end beta-L-arabinofuranosidase-like GH127 catalytic" evidence="1">
    <location>
        <begin position="67"/>
        <end position="447"/>
    </location>
</feature>
<dbReference type="RefSeq" id="WP_130421522.1">
    <property type="nucleotide sequence ID" value="NZ_SHKW01000001.1"/>
</dbReference>
<reference evidence="4 5" key="1">
    <citation type="submission" date="2019-02" db="EMBL/GenBank/DDBJ databases">
        <title>Genomic Encyclopedia of Archaeal and Bacterial Type Strains, Phase II (KMG-II): from individual species to whole genera.</title>
        <authorList>
            <person name="Goeker M."/>
        </authorList>
    </citation>
    <scope>NUCLEOTIDE SEQUENCE [LARGE SCALE GENOMIC DNA]</scope>
    <source>
        <strain evidence="4 5">DSM 18101</strain>
    </source>
</reference>
<evidence type="ECO:0000259" key="1">
    <source>
        <dbReference type="Pfam" id="PF07944"/>
    </source>
</evidence>
<dbReference type="InterPro" id="IPR049049">
    <property type="entry name" value="Beta-AFase-like_GH127_C"/>
</dbReference>
<dbReference type="AlphaFoldDB" id="A0A4Q7YZA6"/>
<dbReference type="InterPro" id="IPR006311">
    <property type="entry name" value="TAT_signal"/>
</dbReference>
<dbReference type="InterPro" id="IPR012878">
    <property type="entry name" value="Beta-AFase-like_GH127_cat"/>
</dbReference>
<dbReference type="PANTHER" id="PTHR43465">
    <property type="entry name" value="DUF1680 DOMAIN PROTEIN (AFU_ORTHOLOGUE AFUA_1G08910)"/>
    <property type="match status" value="1"/>
</dbReference>
<dbReference type="InterPro" id="IPR049046">
    <property type="entry name" value="Beta-AFase-like_GH127_middle"/>
</dbReference>
<evidence type="ECO:0000313" key="5">
    <source>
        <dbReference type="Proteomes" id="UP000292958"/>
    </source>
</evidence>
<dbReference type="EMBL" id="SHKW01000001">
    <property type="protein sequence ID" value="RZU43170.1"/>
    <property type="molecule type" value="Genomic_DNA"/>
</dbReference>
<dbReference type="Pfam" id="PF20737">
    <property type="entry name" value="Glyco_hydro127C"/>
    <property type="match status" value="1"/>
</dbReference>
<gene>
    <name evidence="4" type="ORF">BDD14_4801</name>
</gene>
<organism evidence="4 5">
    <name type="scientific">Edaphobacter modestus</name>
    <dbReference type="NCBI Taxonomy" id="388466"/>
    <lineage>
        <taxon>Bacteria</taxon>
        <taxon>Pseudomonadati</taxon>
        <taxon>Acidobacteriota</taxon>
        <taxon>Terriglobia</taxon>
        <taxon>Terriglobales</taxon>
        <taxon>Acidobacteriaceae</taxon>
        <taxon>Edaphobacter</taxon>
    </lineage>
</organism>
<sequence>MSDLVSRRNFLASTTLAAAAVLAAPRRAHGMLVAPETKPFADWKMKPVMDFSRSPYAKLRQVPVAAVTVTGYWASRRKTNVESSIPSMREEMVQHGRMTNFERMQGKSKEPQKGPMYSDSDMYKWTEAVGYVLQSEAQPDLRKVADAQIREIVAVQEPSGYLNTYYIEDRKPLRMQQHTQEVGHELYNMGHYLQGAIAYYRATGDPTMLNAGIRFVDDFLLPNYGPGATQTPIVSGHPEIEMSLIELYRTTGNKKYLELAGYILHGDTRWTIKPSAIVYMYCGIPFPQRTKLEGHAVRAMYACCGATDYYLETGDPAYWKTLEGLWQDLVKHQLYVTGGVGARAEGEAFGDAYELPNARAYGESCAAIGNMMWNARMLAATGEARFTDVMERALYNGINSGMSLDGKLYCYRNPLAFEPATGDVIRNPWYDTTCCPPNIERTFASLPGYFYSTSKDGIYVHLYDASEMNWHLEDGTGLKIVQKTEYPWKGDVELTVSPAKPHEFTVYLRIPSWSAKNDVRVNGKAVDGAKPGEYLAIRRTWNAGDKVELAMDMAPRLLQANAAVMEDVGKAAMQRGPVVFCMEGVDQRAQNQGLNLSNLRADLKGETKVRFEPEMLGGVVVLEHPGRVMTEQAGDLYRVGVAGAGENTATMLTLIPYYVWANRAPSAMQVWIPFREA</sequence>
<evidence type="ECO:0000259" key="2">
    <source>
        <dbReference type="Pfam" id="PF20736"/>
    </source>
</evidence>
<keyword evidence="5" id="KW-1185">Reference proteome</keyword>
<dbReference type="Pfam" id="PF20736">
    <property type="entry name" value="Glyco_hydro127M"/>
    <property type="match status" value="1"/>
</dbReference>
<dbReference type="Pfam" id="PF07944">
    <property type="entry name" value="Beta-AFase-like_GH127_cat"/>
    <property type="match status" value="1"/>
</dbReference>
<feature type="domain" description="Non-reducing end beta-L-arabinofuranosidase-like GH127 middle" evidence="2">
    <location>
        <begin position="457"/>
        <end position="553"/>
    </location>
</feature>
<name>A0A4Q7YZA6_9BACT</name>
<protein>
    <recommendedName>
        <fullName evidence="6">Glycoside hydrolase family 127 protein</fullName>
    </recommendedName>
</protein>
<comment type="caution">
    <text evidence="4">The sequence shown here is derived from an EMBL/GenBank/DDBJ whole genome shotgun (WGS) entry which is preliminary data.</text>
</comment>
<dbReference type="InterPro" id="IPR008928">
    <property type="entry name" value="6-hairpin_glycosidase_sf"/>
</dbReference>
<dbReference type="Proteomes" id="UP000292958">
    <property type="component" value="Unassembled WGS sequence"/>
</dbReference>
<dbReference type="SUPFAM" id="SSF48208">
    <property type="entry name" value="Six-hairpin glycosidases"/>
    <property type="match status" value="1"/>
</dbReference>
<dbReference type="PROSITE" id="PS51318">
    <property type="entry name" value="TAT"/>
    <property type="match status" value="1"/>
</dbReference>
<dbReference type="OrthoDB" id="9757939at2"/>
<proteinExistence type="predicted"/>
<dbReference type="PANTHER" id="PTHR43465:SF2">
    <property type="entry name" value="DUF1680 DOMAIN PROTEIN (AFU_ORTHOLOGUE AFUA_1G08910)"/>
    <property type="match status" value="1"/>
</dbReference>
<dbReference type="GO" id="GO:0005975">
    <property type="term" value="P:carbohydrate metabolic process"/>
    <property type="evidence" value="ECO:0007669"/>
    <property type="project" value="InterPro"/>
</dbReference>
<dbReference type="InterPro" id="IPR049174">
    <property type="entry name" value="Beta-AFase-like"/>
</dbReference>